<feature type="region of interest" description="Disordered" evidence="1">
    <location>
        <begin position="1"/>
        <end position="43"/>
    </location>
</feature>
<dbReference type="EMBL" id="JAIWYP010000003">
    <property type="protein sequence ID" value="KAH3856224.1"/>
    <property type="molecule type" value="Genomic_DNA"/>
</dbReference>
<reference evidence="2" key="1">
    <citation type="journal article" date="2019" name="bioRxiv">
        <title>The Genome of the Zebra Mussel, Dreissena polymorpha: A Resource for Invasive Species Research.</title>
        <authorList>
            <person name="McCartney M.A."/>
            <person name="Auch B."/>
            <person name="Kono T."/>
            <person name="Mallez S."/>
            <person name="Zhang Y."/>
            <person name="Obille A."/>
            <person name="Becker A."/>
            <person name="Abrahante J.E."/>
            <person name="Garbe J."/>
            <person name="Badalamenti J.P."/>
            <person name="Herman A."/>
            <person name="Mangelson H."/>
            <person name="Liachko I."/>
            <person name="Sullivan S."/>
            <person name="Sone E.D."/>
            <person name="Koren S."/>
            <person name="Silverstein K.A.T."/>
            <person name="Beckman K.B."/>
            <person name="Gohl D.M."/>
        </authorList>
    </citation>
    <scope>NUCLEOTIDE SEQUENCE</scope>
    <source>
        <strain evidence="2">Duluth1</strain>
        <tissue evidence="2">Whole animal</tissue>
    </source>
</reference>
<organism evidence="2 3">
    <name type="scientific">Dreissena polymorpha</name>
    <name type="common">Zebra mussel</name>
    <name type="synonym">Mytilus polymorpha</name>
    <dbReference type="NCBI Taxonomy" id="45954"/>
    <lineage>
        <taxon>Eukaryota</taxon>
        <taxon>Metazoa</taxon>
        <taxon>Spiralia</taxon>
        <taxon>Lophotrochozoa</taxon>
        <taxon>Mollusca</taxon>
        <taxon>Bivalvia</taxon>
        <taxon>Autobranchia</taxon>
        <taxon>Heteroconchia</taxon>
        <taxon>Euheterodonta</taxon>
        <taxon>Imparidentia</taxon>
        <taxon>Neoheterodontei</taxon>
        <taxon>Myida</taxon>
        <taxon>Dreissenoidea</taxon>
        <taxon>Dreissenidae</taxon>
        <taxon>Dreissena</taxon>
    </lineage>
</organism>
<evidence type="ECO:0000313" key="2">
    <source>
        <dbReference type="EMBL" id="KAH3856224.1"/>
    </source>
</evidence>
<name>A0A9D4LED0_DREPO</name>
<dbReference type="AlphaFoldDB" id="A0A9D4LED0"/>
<dbReference type="Proteomes" id="UP000828390">
    <property type="component" value="Unassembled WGS sequence"/>
</dbReference>
<keyword evidence="3" id="KW-1185">Reference proteome</keyword>
<evidence type="ECO:0000313" key="3">
    <source>
        <dbReference type="Proteomes" id="UP000828390"/>
    </source>
</evidence>
<protein>
    <submittedName>
        <fullName evidence="2">Uncharacterized protein</fullName>
    </submittedName>
</protein>
<gene>
    <name evidence="2" type="ORF">DPMN_098807</name>
</gene>
<sequence length="87" mass="9681">MRKQTINTTPTNHQPIISADNQLSTIPPDNSVISDNGSQPQTVNDRKQQHAHLTTNQLDTINLQATSKDFGDIYAFLKNGHLPDEKT</sequence>
<accession>A0A9D4LED0</accession>
<reference evidence="2" key="2">
    <citation type="submission" date="2020-11" db="EMBL/GenBank/DDBJ databases">
        <authorList>
            <person name="McCartney M.A."/>
            <person name="Auch B."/>
            <person name="Kono T."/>
            <person name="Mallez S."/>
            <person name="Becker A."/>
            <person name="Gohl D.M."/>
            <person name="Silverstein K.A.T."/>
            <person name="Koren S."/>
            <person name="Bechman K.B."/>
            <person name="Herman A."/>
            <person name="Abrahante J.E."/>
            <person name="Garbe J."/>
        </authorList>
    </citation>
    <scope>NUCLEOTIDE SEQUENCE</scope>
    <source>
        <strain evidence="2">Duluth1</strain>
        <tissue evidence="2">Whole animal</tissue>
    </source>
</reference>
<comment type="caution">
    <text evidence="2">The sequence shown here is derived from an EMBL/GenBank/DDBJ whole genome shotgun (WGS) entry which is preliminary data.</text>
</comment>
<evidence type="ECO:0000256" key="1">
    <source>
        <dbReference type="SAM" id="MobiDB-lite"/>
    </source>
</evidence>
<proteinExistence type="predicted"/>